<dbReference type="PROSITE" id="PS00635">
    <property type="entry name" value="PILI_CHAPERONE"/>
    <property type="match status" value="1"/>
</dbReference>
<feature type="domain" description="Pili assembly chaperone C-terminal" evidence="11">
    <location>
        <begin position="174"/>
        <end position="238"/>
    </location>
</feature>
<keyword evidence="13" id="KW-1185">Reference proteome</keyword>
<dbReference type="Proteomes" id="UP001156627">
    <property type="component" value="Unassembled WGS sequence"/>
</dbReference>
<reference evidence="13" key="1">
    <citation type="journal article" date="2019" name="Int. J. Syst. Evol. Microbiol.">
        <title>The Global Catalogue of Microorganisms (GCM) 10K type strain sequencing project: providing services to taxonomists for standard genome sequencing and annotation.</title>
        <authorList>
            <consortium name="The Broad Institute Genomics Platform"/>
            <consortium name="The Broad Institute Genome Sequencing Center for Infectious Disease"/>
            <person name="Wu L."/>
            <person name="Ma J."/>
        </authorList>
    </citation>
    <scope>NUCLEOTIDE SEQUENCE [LARGE SCALE GENOMIC DNA]</scope>
    <source>
        <strain evidence="13">NBRC 111981</strain>
    </source>
</reference>
<sequence>MKHFLPRLRWLVAACLFLSTAASAGIVITGTRVIYPGHEREVSIKLTNQGRAPALVQAWLDGGDASSTPSTGSAPFLITPPIFRMNSGKGQTLRLAYTGEPLPRDRESVFWLNVYEMPPVPSGTSENYLQFAMRTRIKVFFRPKLEGHSNDAPAKLQWHVVKSPSGSGYAVECENPTPYHVSFRSVALHAAGLSYAAEQGGMVAPFAKAVFPLAGLDQSPSTGAKLAAEVINDYGGIQTLKVDVAPARS</sequence>
<feature type="chain" id="PRO_5046850591" evidence="9">
    <location>
        <begin position="25"/>
        <end position="249"/>
    </location>
</feature>
<evidence type="ECO:0000256" key="6">
    <source>
        <dbReference type="ARBA" id="ARBA00023186"/>
    </source>
</evidence>
<dbReference type="InterPro" id="IPR001829">
    <property type="entry name" value="Pili_assmbl_chaperone_bac"/>
</dbReference>
<evidence type="ECO:0000256" key="4">
    <source>
        <dbReference type="ARBA" id="ARBA00022729"/>
    </source>
</evidence>
<dbReference type="PRINTS" id="PR00969">
    <property type="entry name" value="CHAPERONPILI"/>
</dbReference>
<dbReference type="InterPro" id="IPR016148">
    <property type="entry name" value="Pili_assmbl_chaperone_C"/>
</dbReference>
<dbReference type="Pfam" id="PF02753">
    <property type="entry name" value="PapD_C"/>
    <property type="match status" value="1"/>
</dbReference>
<evidence type="ECO:0000256" key="5">
    <source>
        <dbReference type="ARBA" id="ARBA00022764"/>
    </source>
</evidence>
<dbReference type="Pfam" id="PF00345">
    <property type="entry name" value="PapD_N"/>
    <property type="match status" value="1"/>
</dbReference>
<dbReference type="PANTHER" id="PTHR30251">
    <property type="entry name" value="PILUS ASSEMBLY CHAPERONE"/>
    <property type="match status" value="1"/>
</dbReference>
<keyword evidence="4 9" id="KW-0732">Signal</keyword>
<dbReference type="SUPFAM" id="SSF49584">
    <property type="entry name" value="Periplasmic chaperone C-domain"/>
    <property type="match status" value="1"/>
</dbReference>
<dbReference type="Gene3D" id="2.60.40.10">
    <property type="entry name" value="Immunoglobulins"/>
    <property type="match status" value="2"/>
</dbReference>
<comment type="subcellular location">
    <subcellularLocation>
        <location evidence="1 8">Periplasm</location>
    </subcellularLocation>
</comment>
<organism evidence="12 13">
    <name type="scientific">Dyella flagellata</name>
    <dbReference type="NCBI Taxonomy" id="1867833"/>
    <lineage>
        <taxon>Bacteria</taxon>
        <taxon>Pseudomonadati</taxon>
        <taxon>Pseudomonadota</taxon>
        <taxon>Gammaproteobacteria</taxon>
        <taxon>Lysobacterales</taxon>
        <taxon>Rhodanobacteraceae</taxon>
        <taxon>Dyella</taxon>
    </lineage>
</organism>
<evidence type="ECO:0000256" key="3">
    <source>
        <dbReference type="ARBA" id="ARBA00022558"/>
    </source>
</evidence>
<comment type="caution">
    <text evidence="12">The sequence shown here is derived from an EMBL/GenBank/DDBJ whole genome shotgun (WGS) entry which is preliminary data.</text>
</comment>
<comment type="similarity">
    <text evidence="2 8">Belongs to the periplasmic pilus chaperone family.</text>
</comment>
<evidence type="ECO:0000256" key="7">
    <source>
        <dbReference type="ARBA" id="ARBA00023319"/>
    </source>
</evidence>
<evidence type="ECO:0000256" key="2">
    <source>
        <dbReference type="ARBA" id="ARBA00007399"/>
    </source>
</evidence>
<feature type="signal peptide" evidence="9">
    <location>
        <begin position="1"/>
        <end position="24"/>
    </location>
</feature>
<dbReference type="InterPro" id="IPR036316">
    <property type="entry name" value="Pili_assmbl_chap_C_dom_sf"/>
</dbReference>
<gene>
    <name evidence="12" type="ORF">GCM10007898_11140</name>
</gene>
<dbReference type="InterPro" id="IPR013783">
    <property type="entry name" value="Ig-like_fold"/>
</dbReference>
<dbReference type="InterPro" id="IPR016147">
    <property type="entry name" value="Pili_assmbl_chaperone_N"/>
</dbReference>
<evidence type="ECO:0000256" key="1">
    <source>
        <dbReference type="ARBA" id="ARBA00004418"/>
    </source>
</evidence>
<protein>
    <submittedName>
        <fullName evidence="12">Fimbria-related chaperone</fullName>
    </submittedName>
</protein>
<dbReference type="InterPro" id="IPR018046">
    <property type="entry name" value="Pili_assmbl_chaperone_CS"/>
</dbReference>
<keyword evidence="5" id="KW-0574">Periplasm</keyword>
<dbReference type="InterPro" id="IPR008962">
    <property type="entry name" value="PapD-like_sf"/>
</dbReference>
<keyword evidence="7" id="KW-0393">Immunoglobulin domain</keyword>
<dbReference type="InterPro" id="IPR050643">
    <property type="entry name" value="Periplasmic_pilus_chap"/>
</dbReference>
<evidence type="ECO:0000256" key="8">
    <source>
        <dbReference type="RuleBase" id="RU003918"/>
    </source>
</evidence>
<proteinExistence type="inferred from homology"/>
<accession>A0ABQ5X8Z4</accession>
<keyword evidence="3" id="KW-1029">Fimbrium biogenesis</keyword>
<evidence type="ECO:0000313" key="12">
    <source>
        <dbReference type="EMBL" id="GLQ87548.1"/>
    </source>
</evidence>
<evidence type="ECO:0000259" key="10">
    <source>
        <dbReference type="Pfam" id="PF00345"/>
    </source>
</evidence>
<dbReference type="EMBL" id="BSOA01000007">
    <property type="protein sequence ID" value="GLQ87548.1"/>
    <property type="molecule type" value="Genomic_DNA"/>
</dbReference>
<dbReference type="SUPFAM" id="SSF49354">
    <property type="entry name" value="PapD-like"/>
    <property type="match status" value="1"/>
</dbReference>
<name>A0ABQ5X8Z4_9GAMM</name>
<evidence type="ECO:0000256" key="9">
    <source>
        <dbReference type="SAM" id="SignalP"/>
    </source>
</evidence>
<evidence type="ECO:0000313" key="13">
    <source>
        <dbReference type="Proteomes" id="UP001156627"/>
    </source>
</evidence>
<evidence type="ECO:0000259" key="11">
    <source>
        <dbReference type="Pfam" id="PF02753"/>
    </source>
</evidence>
<dbReference type="RefSeq" id="WP_284330993.1">
    <property type="nucleotide sequence ID" value="NZ_BSOA01000007.1"/>
</dbReference>
<dbReference type="PANTHER" id="PTHR30251:SF2">
    <property type="entry name" value="FIMBRIAL CHAPERONE YADV-RELATED"/>
    <property type="match status" value="1"/>
</dbReference>
<feature type="domain" description="Pili assembly chaperone N-terminal" evidence="10">
    <location>
        <begin position="25"/>
        <end position="144"/>
    </location>
</feature>
<keyword evidence="6 8" id="KW-0143">Chaperone</keyword>